<dbReference type="NCBIfam" id="TIGR00820">
    <property type="entry name" value="zip"/>
    <property type="match status" value="1"/>
</dbReference>
<dbReference type="PANTHER" id="PTHR11040">
    <property type="entry name" value="ZINC/IRON TRANSPORTER"/>
    <property type="match status" value="1"/>
</dbReference>
<evidence type="ECO:0000256" key="4">
    <source>
        <dbReference type="ARBA" id="ARBA00022692"/>
    </source>
</evidence>
<feature type="transmembrane region" description="Helical" evidence="8">
    <location>
        <begin position="132"/>
        <end position="153"/>
    </location>
</feature>
<keyword evidence="6 8" id="KW-0406">Ion transport</keyword>
<feature type="transmembrane region" description="Helical" evidence="8">
    <location>
        <begin position="391"/>
        <end position="410"/>
    </location>
</feature>
<dbReference type="EMBL" id="JBCNJP010000003">
    <property type="protein sequence ID" value="KAK9079852.1"/>
    <property type="molecule type" value="Genomic_DNA"/>
</dbReference>
<evidence type="ECO:0000256" key="2">
    <source>
        <dbReference type="ARBA" id="ARBA00006939"/>
    </source>
</evidence>
<evidence type="ECO:0000256" key="5">
    <source>
        <dbReference type="ARBA" id="ARBA00022989"/>
    </source>
</evidence>
<dbReference type="InterPro" id="IPR003689">
    <property type="entry name" value="ZIP"/>
</dbReference>
<dbReference type="InterPro" id="IPR004698">
    <property type="entry name" value="Zn/Fe_permease_fun/pln"/>
</dbReference>
<feature type="transmembrane region" description="Helical" evidence="8">
    <location>
        <begin position="319"/>
        <end position="339"/>
    </location>
</feature>
<protein>
    <submittedName>
        <fullName evidence="10">Uncharacterized protein</fullName>
    </submittedName>
</protein>
<feature type="compositionally biased region" description="Basic residues" evidence="9">
    <location>
        <begin position="230"/>
        <end position="242"/>
    </location>
</feature>
<keyword evidence="5 8" id="KW-1133">Transmembrane helix</keyword>
<keyword evidence="11" id="KW-1185">Reference proteome</keyword>
<evidence type="ECO:0000256" key="6">
    <source>
        <dbReference type="ARBA" id="ARBA00023065"/>
    </source>
</evidence>
<comment type="subcellular location">
    <subcellularLocation>
        <location evidence="1 8">Membrane</location>
        <topology evidence="1 8">Multi-pass membrane protein</topology>
    </subcellularLocation>
</comment>
<comment type="caution">
    <text evidence="8">Lacks conserved residue(s) required for the propagation of feature annotation.</text>
</comment>
<dbReference type="Proteomes" id="UP001408789">
    <property type="component" value="Unassembled WGS sequence"/>
</dbReference>
<sequence>MSVLELLPLLYSEEIEGPIEALPGSFLRNLSESMSSVSCNDSSDSESCRDEKAALILKFVAIAAILIAGIIGVAIPLIGKKRRFLRTDTNLFFAAKAFAAGVILATGFVHMLPDATSALSNPCLPKNPWSKFPFSGFIAMMAALCTLLADFLSTQYYERKHEKQIQAVKVDSVDLPSEAGIVQVPEKEEGSGIHIVGMHAHAAQHRHNHASGQEGCEAHFSEYSDANSHIHSHSHSHSHPHSHGFDDEDESGIRHVVVSQVLELGIISHSIIIGLSLGVSQSPCTIRPLLGALSFHQFFEGFALGGCISQAKFGNVHSMIMACFFAVTAPLGVGIGTGVSKFYNPNSPRALVIEGVLDSISAGILVYMALVDLIAADFLSKRMRCNTRLQVVSYIALFLGAGLMASLAAWA</sequence>
<evidence type="ECO:0000256" key="7">
    <source>
        <dbReference type="ARBA" id="ARBA00023136"/>
    </source>
</evidence>
<evidence type="ECO:0000256" key="3">
    <source>
        <dbReference type="ARBA" id="ARBA00022448"/>
    </source>
</evidence>
<keyword evidence="4 8" id="KW-0812">Transmembrane</keyword>
<organism evidence="10 11">
    <name type="scientific">Deinandra increscens subsp. villosa</name>
    <dbReference type="NCBI Taxonomy" id="3103831"/>
    <lineage>
        <taxon>Eukaryota</taxon>
        <taxon>Viridiplantae</taxon>
        <taxon>Streptophyta</taxon>
        <taxon>Embryophyta</taxon>
        <taxon>Tracheophyta</taxon>
        <taxon>Spermatophyta</taxon>
        <taxon>Magnoliopsida</taxon>
        <taxon>eudicotyledons</taxon>
        <taxon>Gunneridae</taxon>
        <taxon>Pentapetalae</taxon>
        <taxon>asterids</taxon>
        <taxon>campanulids</taxon>
        <taxon>Asterales</taxon>
        <taxon>Asteraceae</taxon>
        <taxon>Asteroideae</taxon>
        <taxon>Heliantheae alliance</taxon>
        <taxon>Madieae</taxon>
        <taxon>Madiinae</taxon>
        <taxon>Deinandra</taxon>
    </lineage>
</organism>
<comment type="similarity">
    <text evidence="2 8">Belongs to the ZIP transporter (TC 2.A.5) family.</text>
</comment>
<feature type="transmembrane region" description="Helical" evidence="8">
    <location>
        <begin position="55"/>
        <end position="79"/>
    </location>
</feature>
<dbReference type="AlphaFoldDB" id="A0AAP0DVH8"/>
<proteinExistence type="inferred from homology"/>
<dbReference type="Pfam" id="PF02535">
    <property type="entry name" value="Zip"/>
    <property type="match status" value="1"/>
</dbReference>
<keyword evidence="3 8" id="KW-0813">Transport</keyword>
<evidence type="ECO:0000313" key="11">
    <source>
        <dbReference type="Proteomes" id="UP001408789"/>
    </source>
</evidence>
<comment type="caution">
    <text evidence="10">The sequence shown here is derived from an EMBL/GenBank/DDBJ whole genome shotgun (WGS) entry which is preliminary data.</text>
</comment>
<feature type="transmembrane region" description="Helical" evidence="8">
    <location>
        <begin position="359"/>
        <end position="379"/>
    </location>
</feature>
<feature type="transmembrane region" description="Helical" evidence="8">
    <location>
        <begin position="91"/>
        <end position="112"/>
    </location>
</feature>
<dbReference type="GO" id="GO:0005886">
    <property type="term" value="C:plasma membrane"/>
    <property type="evidence" value="ECO:0007669"/>
    <property type="project" value="TreeGrafter"/>
</dbReference>
<dbReference type="GO" id="GO:0005385">
    <property type="term" value="F:zinc ion transmembrane transporter activity"/>
    <property type="evidence" value="ECO:0007669"/>
    <property type="project" value="InterPro"/>
</dbReference>
<evidence type="ECO:0000256" key="9">
    <source>
        <dbReference type="SAM" id="MobiDB-lite"/>
    </source>
</evidence>
<evidence type="ECO:0000313" key="10">
    <source>
        <dbReference type="EMBL" id="KAK9079852.1"/>
    </source>
</evidence>
<evidence type="ECO:0000256" key="1">
    <source>
        <dbReference type="ARBA" id="ARBA00004141"/>
    </source>
</evidence>
<dbReference type="PANTHER" id="PTHR11040:SF44">
    <property type="entry name" value="PROTEIN ZNTC-RELATED"/>
    <property type="match status" value="1"/>
</dbReference>
<keyword evidence="7 8" id="KW-0472">Membrane</keyword>
<gene>
    <name evidence="10" type="ORF">SSX86_001525</name>
</gene>
<evidence type="ECO:0000256" key="8">
    <source>
        <dbReference type="RuleBase" id="RU362088"/>
    </source>
</evidence>
<name>A0AAP0DVH8_9ASTR</name>
<reference evidence="10 11" key="1">
    <citation type="submission" date="2024-04" db="EMBL/GenBank/DDBJ databases">
        <title>The reference genome of an endangered Asteraceae, Deinandra increscens subsp. villosa, native to the Central Coast of California.</title>
        <authorList>
            <person name="Guilliams M."/>
            <person name="Hasenstab-Lehman K."/>
            <person name="Meyer R."/>
            <person name="Mcevoy S."/>
        </authorList>
    </citation>
    <scope>NUCLEOTIDE SEQUENCE [LARGE SCALE GENOMIC DNA]</scope>
    <source>
        <tissue evidence="10">Leaf</tissue>
    </source>
</reference>
<accession>A0AAP0DVH8</accession>
<feature type="region of interest" description="Disordered" evidence="9">
    <location>
        <begin position="228"/>
        <end position="248"/>
    </location>
</feature>